<evidence type="ECO:0000313" key="1">
    <source>
        <dbReference type="EMBL" id="EMF43820.1"/>
    </source>
</evidence>
<comment type="caution">
    <text evidence="1">The sequence shown here is derived from an EMBL/GenBank/DDBJ whole genome shotgun (WGS) entry which is preliminary data.</text>
</comment>
<name>M3EA73_LEPIR</name>
<sequence length="37" mass="4549">MEHYVANDSLKFSTVELTLFYNFKILFKEWDESEFNL</sequence>
<proteinExistence type="predicted"/>
<dbReference type="AlphaFoldDB" id="M3EA73"/>
<accession>M3EA73</accession>
<dbReference type="Proteomes" id="UP000011754">
    <property type="component" value="Unassembled WGS sequence"/>
</dbReference>
<gene>
    <name evidence="1" type="ORF">LEP1GSC067_1710</name>
</gene>
<evidence type="ECO:0000313" key="2">
    <source>
        <dbReference type="Proteomes" id="UP000011754"/>
    </source>
</evidence>
<dbReference type="EMBL" id="AKWW02000019">
    <property type="protein sequence ID" value="EMF43820.1"/>
    <property type="molecule type" value="Genomic_DNA"/>
</dbReference>
<reference evidence="1 2" key="1">
    <citation type="submission" date="2013-01" db="EMBL/GenBank/DDBJ databases">
        <authorList>
            <person name="Harkins D.M."/>
            <person name="Durkin A.S."/>
            <person name="Brinkac L.M."/>
            <person name="Haft D.H."/>
            <person name="Selengut J.D."/>
            <person name="Sanka R."/>
            <person name="DePew J."/>
            <person name="Purushe J."/>
            <person name="Hartskeerl R.A."/>
            <person name="Ahmed A."/>
            <person name="van der Linden H."/>
            <person name="Goris M.G.A."/>
            <person name="Vinetz J.M."/>
            <person name="Sutton G.G."/>
            <person name="Nierman W.C."/>
            <person name="Fouts D.E."/>
        </authorList>
    </citation>
    <scope>NUCLEOTIDE SEQUENCE [LARGE SCALE GENOMIC DNA]</scope>
    <source>
        <strain evidence="1 2">TE 1992</strain>
    </source>
</reference>
<organism evidence="1 2">
    <name type="scientific">Leptospira interrogans serovar Lora str. TE 1992</name>
    <dbReference type="NCBI Taxonomy" id="1193028"/>
    <lineage>
        <taxon>Bacteria</taxon>
        <taxon>Pseudomonadati</taxon>
        <taxon>Spirochaetota</taxon>
        <taxon>Spirochaetia</taxon>
        <taxon>Leptospirales</taxon>
        <taxon>Leptospiraceae</taxon>
        <taxon>Leptospira</taxon>
    </lineage>
</organism>
<protein>
    <submittedName>
        <fullName evidence="1">Uncharacterized protein</fullName>
    </submittedName>
</protein>